<evidence type="ECO:0000313" key="2">
    <source>
        <dbReference type="EMBL" id="TGO57231.1"/>
    </source>
</evidence>
<comment type="caution">
    <text evidence="2">The sequence shown here is derived from an EMBL/GenBank/DDBJ whole genome shotgun (WGS) entry which is preliminary data.</text>
</comment>
<evidence type="ECO:0000256" key="1">
    <source>
        <dbReference type="SAM" id="Coils"/>
    </source>
</evidence>
<protein>
    <submittedName>
        <fullName evidence="2">Uncharacterized protein</fullName>
    </submittedName>
</protein>
<dbReference type="EMBL" id="PQXJ01000206">
    <property type="protein sequence ID" value="TGO57231.1"/>
    <property type="molecule type" value="Genomic_DNA"/>
</dbReference>
<dbReference type="AlphaFoldDB" id="A0A4Z1I6J8"/>
<accession>A0A4Z1I6J8</accession>
<proteinExistence type="predicted"/>
<feature type="coiled-coil region" evidence="1">
    <location>
        <begin position="109"/>
        <end position="207"/>
    </location>
</feature>
<sequence>MHAQVPPPGTTSNALVVKELISKCLRSLRKKVRGEYSRTLPEKEKAFIDYLSSKYSKMVENTNKDIQEINAELGLSLPLEKPKEISASHVEEYNLRFITAERKRSAIQKEHLKKNFDEFKLEISTIETRSSPTLPTESPDDKATIAQVLEDKLFLQNELEAIKQTVIKLEAVKKQDTTTIARCQFLYNEVRREKATLKERMKQLEEYIVHYKVVANSCSLVRHGFFNARRRFCDSGKFLNIKGRTQANKKVNDTRNNACHQGDIETDFALFEIDPNRAGWNIGGERYEDLTNSYGITPAEWGKIVSLSNAGPGLVLIEVLNMHSTMYHRYFNTEHSHSEIDDLNFNSSFSTLFVKYRYLLASTSSSQAVERYQALVTFIRQAVCHRSRMEEIVQRTVTHEKARYFNRA</sequence>
<gene>
    <name evidence="2" type="ORF">BOTNAR_0206g00140</name>
</gene>
<name>A0A4Z1I6J8_9HELO</name>
<keyword evidence="1" id="KW-0175">Coiled coil</keyword>
<dbReference type="Proteomes" id="UP000297452">
    <property type="component" value="Unassembled WGS sequence"/>
</dbReference>
<reference evidence="2 3" key="1">
    <citation type="submission" date="2017-12" db="EMBL/GenBank/DDBJ databases">
        <title>Comparative genomics of Botrytis spp.</title>
        <authorList>
            <person name="Valero-Jimenez C.A."/>
            <person name="Tapia P."/>
            <person name="Veloso J."/>
            <person name="Silva-Moreno E."/>
            <person name="Staats M."/>
            <person name="Valdes J.H."/>
            <person name="Van Kan J.A.L."/>
        </authorList>
    </citation>
    <scope>NUCLEOTIDE SEQUENCE [LARGE SCALE GENOMIC DNA]</scope>
    <source>
        <strain evidence="2 3">MUCL2120</strain>
    </source>
</reference>
<evidence type="ECO:0000313" key="3">
    <source>
        <dbReference type="Proteomes" id="UP000297452"/>
    </source>
</evidence>
<keyword evidence="3" id="KW-1185">Reference proteome</keyword>
<dbReference type="OrthoDB" id="3524457at2759"/>
<organism evidence="2 3">
    <name type="scientific">Botryotinia narcissicola</name>
    <dbReference type="NCBI Taxonomy" id="278944"/>
    <lineage>
        <taxon>Eukaryota</taxon>
        <taxon>Fungi</taxon>
        <taxon>Dikarya</taxon>
        <taxon>Ascomycota</taxon>
        <taxon>Pezizomycotina</taxon>
        <taxon>Leotiomycetes</taxon>
        <taxon>Helotiales</taxon>
        <taxon>Sclerotiniaceae</taxon>
        <taxon>Botryotinia</taxon>
    </lineage>
</organism>